<organism evidence="1 2">
    <name type="scientific">Paenibacillus crassostreae</name>
    <dbReference type="NCBI Taxonomy" id="1763538"/>
    <lineage>
        <taxon>Bacteria</taxon>
        <taxon>Bacillati</taxon>
        <taxon>Bacillota</taxon>
        <taxon>Bacilli</taxon>
        <taxon>Bacillales</taxon>
        <taxon>Paenibacillaceae</taxon>
        <taxon>Paenibacillus</taxon>
    </lineage>
</organism>
<proteinExistence type="predicted"/>
<reference evidence="1 2" key="1">
    <citation type="submission" date="2016-02" db="EMBL/GenBank/DDBJ databases">
        <title>Paenibacillus sp. LPB0068, isolated from Crassostrea gigas.</title>
        <authorList>
            <person name="Shin S.-K."/>
            <person name="Yi H."/>
        </authorList>
    </citation>
    <scope>NUCLEOTIDE SEQUENCE [LARGE SCALE GENOMIC DNA]</scope>
    <source>
        <strain evidence="1 2">LPB0068</strain>
    </source>
</reference>
<dbReference type="AlphaFoldDB" id="A0A167G2S1"/>
<dbReference type="STRING" id="1763538.LPB68_17610"/>
<accession>A0A167G2S1</accession>
<name>A0A167G2S1_9BACL</name>
<evidence type="ECO:0000313" key="1">
    <source>
        <dbReference type="EMBL" id="OAB77150.1"/>
    </source>
</evidence>
<sequence length="77" mass="8899">MSTSKAKKIRQKLEKQGKLNPELMRGSWMGVNPIVRTMPTLKQKVSHLHKKHKRNPGLDSNDSFLYTHFNKILLISS</sequence>
<dbReference type="KEGG" id="pcx:LPB68_17610"/>
<dbReference type="EMBL" id="LSFN01000005">
    <property type="protein sequence ID" value="OAB77150.1"/>
    <property type="molecule type" value="Genomic_DNA"/>
</dbReference>
<dbReference type="RefSeq" id="WP_068656525.1">
    <property type="nucleotide sequence ID" value="NZ_CP017770.1"/>
</dbReference>
<dbReference type="Proteomes" id="UP000077134">
    <property type="component" value="Unassembled WGS sequence"/>
</dbReference>
<protein>
    <submittedName>
        <fullName evidence="1">Uncharacterized protein</fullName>
    </submittedName>
</protein>
<evidence type="ECO:0000313" key="2">
    <source>
        <dbReference type="Proteomes" id="UP000077134"/>
    </source>
</evidence>
<keyword evidence="2" id="KW-1185">Reference proteome</keyword>
<comment type="caution">
    <text evidence="1">The sequence shown here is derived from an EMBL/GenBank/DDBJ whole genome shotgun (WGS) entry which is preliminary data.</text>
</comment>
<dbReference type="OrthoDB" id="2365803at2"/>
<gene>
    <name evidence="1" type="ORF">PNBC_07125</name>
</gene>